<dbReference type="PIRSF" id="PIRSF001369">
    <property type="entry name" value="Citrate_synth"/>
    <property type="match status" value="1"/>
</dbReference>
<dbReference type="Pfam" id="PF00285">
    <property type="entry name" value="Citrate_synt"/>
    <property type="match status" value="1"/>
</dbReference>
<evidence type="ECO:0000313" key="8">
    <source>
        <dbReference type="EMBL" id="GHD57027.1"/>
    </source>
</evidence>
<keyword evidence="3 5" id="KW-0808">Transferase</keyword>
<dbReference type="AlphaFoldDB" id="A0A918XUD4"/>
<sequence length="376" mass="38757">MTTMDDVVAAETVLSRVDGEGGRLVVHGLDLEDLVAAHGFEATAALLWGAIDPELGDLELGDPELGDAGEVARALGSARARAFARVPAILAATEDLAPIDALRAGIACLAADGDRAAVVLATAAMPVLLAAAFRRDRGLPPVAPDPALGQAADLLRMLDGTPADPGRVRALETYLVTVADHGMNASTFAARVIAATASDPVSAVAGAVGALKGPLHGGAPGPVLDMLDAVGTPANAAAWIAAALDRGERLMGFGHRIYRTRDPRADVLKAALAALGPRDPARTALAEAVERAARDALAVRYPGRRLDTNVEFYTALLLEAVGIDRALFTPMFGVGRVVGWTAHVLEQRATGRLIRPKARYVGPVPAGDTFRAAANG</sequence>
<comment type="similarity">
    <text evidence="2 5 7">Belongs to the citrate synthase family.</text>
</comment>
<dbReference type="PANTHER" id="PTHR11739:SF23">
    <property type="entry name" value="CITRATE SYNTHASE 2-RELATED"/>
    <property type="match status" value="1"/>
</dbReference>
<dbReference type="InterPro" id="IPR016143">
    <property type="entry name" value="Citrate_synth-like_sm_a-sub"/>
</dbReference>
<dbReference type="InterPro" id="IPR036969">
    <property type="entry name" value="Citrate_synthase_sf"/>
</dbReference>
<dbReference type="RefSeq" id="WP_189992545.1">
    <property type="nucleotide sequence ID" value="NZ_BMZS01000009.1"/>
</dbReference>
<name>A0A918XUD4_9PROT</name>
<evidence type="ECO:0000256" key="5">
    <source>
        <dbReference type="PIRNR" id="PIRNR001369"/>
    </source>
</evidence>
<dbReference type="GO" id="GO:0005829">
    <property type="term" value="C:cytosol"/>
    <property type="evidence" value="ECO:0007669"/>
    <property type="project" value="TreeGrafter"/>
</dbReference>
<dbReference type="Gene3D" id="1.10.230.10">
    <property type="entry name" value="Cytochrome P450-Terp, domain 2"/>
    <property type="match status" value="1"/>
</dbReference>
<evidence type="ECO:0000256" key="4">
    <source>
        <dbReference type="ARBA" id="ARBA00049288"/>
    </source>
</evidence>
<feature type="active site" evidence="6">
    <location>
        <position position="255"/>
    </location>
</feature>
<evidence type="ECO:0000256" key="3">
    <source>
        <dbReference type="ARBA" id="ARBA00022679"/>
    </source>
</evidence>
<evidence type="ECO:0000256" key="2">
    <source>
        <dbReference type="ARBA" id="ARBA00010566"/>
    </source>
</evidence>
<dbReference type="GO" id="GO:0006099">
    <property type="term" value="P:tricarboxylic acid cycle"/>
    <property type="evidence" value="ECO:0007669"/>
    <property type="project" value="InterPro"/>
</dbReference>
<protein>
    <recommendedName>
        <fullName evidence="5">Citrate synthase</fullName>
    </recommendedName>
</protein>
<evidence type="ECO:0000256" key="7">
    <source>
        <dbReference type="RuleBase" id="RU003406"/>
    </source>
</evidence>
<reference evidence="8" key="2">
    <citation type="submission" date="2020-09" db="EMBL/GenBank/DDBJ databases">
        <authorList>
            <person name="Sun Q."/>
            <person name="Kim S."/>
        </authorList>
    </citation>
    <scope>NUCLEOTIDE SEQUENCE</scope>
    <source>
        <strain evidence="8">KCTC 42651</strain>
    </source>
</reference>
<comment type="catalytic activity">
    <reaction evidence="4">
        <text>oxaloacetate + acetyl-CoA + H2O = citrate + CoA + H(+)</text>
        <dbReference type="Rhea" id="RHEA:16845"/>
        <dbReference type="ChEBI" id="CHEBI:15377"/>
        <dbReference type="ChEBI" id="CHEBI:15378"/>
        <dbReference type="ChEBI" id="CHEBI:16452"/>
        <dbReference type="ChEBI" id="CHEBI:16947"/>
        <dbReference type="ChEBI" id="CHEBI:57287"/>
        <dbReference type="ChEBI" id="CHEBI:57288"/>
        <dbReference type="EC" id="2.3.3.16"/>
    </reaction>
</comment>
<dbReference type="NCBIfam" id="NF009005">
    <property type="entry name" value="PRK12350.1"/>
    <property type="match status" value="1"/>
</dbReference>
<evidence type="ECO:0000313" key="9">
    <source>
        <dbReference type="Proteomes" id="UP000630353"/>
    </source>
</evidence>
<evidence type="ECO:0000256" key="1">
    <source>
        <dbReference type="ARBA" id="ARBA00004751"/>
    </source>
</evidence>
<dbReference type="InterPro" id="IPR016142">
    <property type="entry name" value="Citrate_synth-like_lrg_a-sub"/>
</dbReference>
<comment type="caution">
    <text evidence="8">The sequence shown here is derived from an EMBL/GenBank/DDBJ whole genome shotgun (WGS) entry which is preliminary data.</text>
</comment>
<dbReference type="InterPro" id="IPR002020">
    <property type="entry name" value="Citrate_synthase"/>
</dbReference>
<organism evidence="8 9">
    <name type="scientific">Thalassobaculum fulvum</name>
    <dbReference type="NCBI Taxonomy" id="1633335"/>
    <lineage>
        <taxon>Bacteria</taxon>
        <taxon>Pseudomonadati</taxon>
        <taxon>Pseudomonadota</taxon>
        <taxon>Alphaproteobacteria</taxon>
        <taxon>Rhodospirillales</taxon>
        <taxon>Thalassobaculaceae</taxon>
        <taxon>Thalassobaculum</taxon>
    </lineage>
</organism>
<dbReference type="Gene3D" id="1.10.580.10">
    <property type="entry name" value="Citrate Synthase, domain 1"/>
    <property type="match status" value="1"/>
</dbReference>
<dbReference type="PROSITE" id="PS00480">
    <property type="entry name" value="CITRATE_SYNTHASE"/>
    <property type="match status" value="1"/>
</dbReference>
<dbReference type="GO" id="GO:0036440">
    <property type="term" value="F:citrate synthase activity"/>
    <property type="evidence" value="ECO:0007669"/>
    <property type="project" value="UniProtKB-EC"/>
</dbReference>
<dbReference type="Proteomes" id="UP000630353">
    <property type="component" value="Unassembled WGS sequence"/>
</dbReference>
<proteinExistence type="inferred from homology"/>
<dbReference type="InterPro" id="IPR019810">
    <property type="entry name" value="Citrate_synthase_AS"/>
</dbReference>
<gene>
    <name evidence="8" type="ORF">GCM10017083_37910</name>
</gene>
<dbReference type="PANTHER" id="PTHR11739">
    <property type="entry name" value="CITRATE SYNTHASE"/>
    <property type="match status" value="1"/>
</dbReference>
<dbReference type="EMBL" id="BMZS01000009">
    <property type="protein sequence ID" value="GHD57027.1"/>
    <property type="molecule type" value="Genomic_DNA"/>
</dbReference>
<evidence type="ECO:0000256" key="6">
    <source>
        <dbReference type="PIRSR" id="PIRSR001369-1"/>
    </source>
</evidence>
<dbReference type="PRINTS" id="PR00143">
    <property type="entry name" value="CITRTSNTHASE"/>
</dbReference>
<comment type="pathway">
    <text evidence="1">Carbohydrate metabolism; tricarboxylic acid cycle; isocitrate from oxaloacetate: step 1/2.</text>
</comment>
<feature type="active site" evidence="6">
    <location>
        <position position="311"/>
    </location>
</feature>
<accession>A0A918XUD4</accession>
<reference evidence="8" key="1">
    <citation type="journal article" date="2014" name="Int. J. Syst. Evol. Microbiol.">
        <title>Complete genome sequence of Corynebacterium casei LMG S-19264T (=DSM 44701T), isolated from a smear-ripened cheese.</title>
        <authorList>
            <consortium name="US DOE Joint Genome Institute (JGI-PGF)"/>
            <person name="Walter F."/>
            <person name="Albersmeier A."/>
            <person name="Kalinowski J."/>
            <person name="Ruckert C."/>
        </authorList>
    </citation>
    <scope>NUCLEOTIDE SEQUENCE</scope>
    <source>
        <strain evidence="8">KCTC 42651</strain>
    </source>
</reference>
<dbReference type="InterPro" id="IPR024176">
    <property type="entry name" value="Citrate_synthase_bac-typ"/>
</dbReference>
<dbReference type="GO" id="GO:0005975">
    <property type="term" value="P:carbohydrate metabolic process"/>
    <property type="evidence" value="ECO:0007669"/>
    <property type="project" value="TreeGrafter"/>
</dbReference>
<keyword evidence="9" id="KW-1185">Reference proteome</keyword>
<dbReference type="SUPFAM" id="SSF48256">
    <property type="entry name" value="Citrate synthase"/>
    <property type="match status" value="1"/>
</dbReference>